<proteinExistence type="predicted"/>
<reference evidence="1 2" key="1">
    <citation type="journal article" date="2014" name="Nature">
        <title>The genome of the recently domesticated crop plant sugar beet (Beta vulgaris).</title>
        <authorList>
            <person name="Dohm J.C."/>
            <person name="Minoche A.E."/>
            <person name="Holtgrawe D."/>
            <person name="Capella-Gutierrez S."/>
            <person name="Zakrzewski F."/>
            <person name="Tafer H."/>
            <person name="Rupp O."/>
            <person name="Sorensen T.R."/>
            <person name="Stracke R."/>
            <person name="Reinhardt R."/>
            <person name="Goesmann A."/>
            <person name="Kraft T."/>
            <person name="Schulz B."/>
            <person name="Stadler P.F."/>
            <person name="Schmidt T."/>
            <person name="Gabaldon T."/>
            <person name="Lehrach H."/>
            <person name="Weisshaar B."/>
            <person name="Himmelbauer H."/>
        </authorList>
    </citation>
    <scope>NUCLEOTIDE SEQUENCE [LARGE SCALE GENOMIC DNA]</scope>
    <source>
        <tissue evidence="1">Taproot</tissue>
    </source>
</reference>
<protein>
    <submittedName>
        <fullName evidence="1">Uncharacterized protein</fullName>
    </submittedName>
</protein>
<dbReference type="Proteomes" id="UP000035740">
    <property type="component" value="Unassembled WGS sequence"/>
</dbReference>
<dbReference type="EMBL" id="KQ098825">
    <property type="protein sequence ID" value="KMS93806.1"/>
    <property type="molecule type" value="Genomic_DNA"/>
</dbReference>
<keyword evidence="2" id="KW-1185">Reference proteome</keyword>
<gene>
    <name evidence="1" type="ORF">BVRB_027770</name>
</gene>
<dbReference type="Gramene" id="KMS93806">
    <property type="protein sequence ID" value="KMS93806"/>
    <property type="gene ID" value="BVRB_027770"/>
</dbReference>
<accession>A0A0J8AYL5</accession>
<evidence type="ECO:0000313" key="1">
    <source>
        <dbReference type="EMBL" id="KMS93806.1"/>
    </source>
</evidence>
<sequence>DLIALGAPRLVRGLFAEFLHDRPQDAHEIVLNNVRRAFGNLSQEQLVRMCFALGKKKSTYSEQRQNGINVDQALNMAAIIKTGQYQSEHSDLMAKKLLKHLKQQDPGMLYPGPDHPPMTLLQWGELYRVKRAYAQIDRNAQGRRSRHRRTI</sequence>
<feature type="non-terminal residue" evidence="1">
    <location>
        <position position="1"/>
    </location>
</feature>
<evidence type="ECO:0000313" key="2">
    <source>
        <dbReference type="Proteomes" id="UP000035740"/>
    </source>
</evidence>
<organism evidence="1 2">
    <name type="scientific">Beta vulgaris subsp. vulgaris</name>
    <name type="common">Beet</name>
    <dbReference type="NCBI Taxonomy" id="3555"/>
    <lineage>
        <taxon>Eukaryota</taxon>
        <taxon>Viridiplantae</taxon>
        <taxon>Streptophyta</taxon>
        <taxon>Embryophyta</taxon>
        <taxon>Tracheophyta</taxon>
        <taxon>Spermatophyta</taxon>
        <taxon>Magnoliopsida</taxon>
        <taxon>eudicotyledons</taxon>
        <taxon>Gunneridae</taxon>
        <taxon>Pentapetalae</taxon>
        <taxon>Caryophyllales</taxon>
        <taxon>Chenopodiaceae</taxon>
        <taxon>Betoideae</taxon>
        <taxon>Beta</taxon>
    </lineage>
</organism>
<dbReference type="AlphaFoldDB" id="A0A0J8AYL5"/>
<name>A0A0J8AYL5_BETVV</name>